<dbReference type="EMBL" id="CP021121">
    <property type="protein sequence ID" value="ARQ67744.1"/>
    <property type="molecule type" value="Genomic_DNA"/>
</dbReference>
<reference evidence="2 3" key="1">
    <citation type="submission" date="2017-05" db="EMBL/GenBank/DDBJ databases">
        <title>Complete genome sequence of Streptomyces sp. SCSIO 03032 revealed the diverse biosynthetic pathways for its bioactive secondary metabolites.</title>
        <authorList>
            <person name="Ma L."/>
            <person name="Zhu Y."/>
            <person name="Zhang W."/>
            <person name="Zhang G."/>
            <person name="Tian X."/>
            <person name="Zhang S."/>
            <person name="Zhang C."/>
        </authorList>
    </citation>
    <scope>NUCLEOTIDE SEQUENCE [LARGE SCALE GENOMIC DNA]</scope>
    <source>
        <strain evidence="2 3">SCSIO 03032</strain>
    </source>
</reference>
<accession>A0A1W7CSH1</accession>
<dbReference type="AlphaFoldDB" id="A0A1W7CSH1"/>
<evidence type="ECO:0000256" key="1">
    <source>
        <dbReference type="SAM" id="MobiDB-lite"/>
    </source>
</evidence>
<name>A0A1W7CSH1_9ACTN</name>
<feature type="region of interest" description="Disordered" evidence="1">
    <location>
        <begin position="105"/>
        <end position="135"/>
    </location>
</feature>
<gene>
    <name evidence="2" type="ORF">CAG99_01885</name>
</gene>
<evidence type="ECO:0000313" key="3">
    <source>
        <dbReference type="Proteomes" id="UP000194218"/>
    </source>
</evidence>
<evidence type="ECO:0008006" key="4">
    <source>
        <dbReference type="Google" id="ProtNLM"/>
    </source>
</evidence>
<dbReference type="KEGG" id="smao:CAG99_01885"/>
<organism evidence="2 3">
    <name type="scientific">Streptomyces marincola</name>
    <dbReference type="NCBI Taxonomy" id="2878388"/>
    <lineage>
        <taxon>Bacteria</taxon>
        <taxon>Bacillati</taxon>
        <taxon>Actinomycetota</taxon>
        <taxon>Actinomycetes</taxon>
        <taxon>Kitasatosporales</taxon>
        <taxon>Streptomycetaceae</taxon>
        <taxon>Streptomyces</taxon>
    </lineage>
</organism>
<protein>
    <recommendedName>
        <fullName evidence="4">Endonuclease/exonuclease/phosphatase domain-containing protein</fullName>
    </recommendedName>
</protein>
<feature type="compositionally biased region" description="Low complexity" evidence="1">
    <location>
        <begin position="110"/>
        <end position="126"/>
    </location>
</feature>
<dbReference type="Proteomes" id="UP000194218">
    <property type="component" value="Chromosome"/>
</dbReference>
<sequence length="135" mass="15200">MRINVVTCNFENNGGGVPHRWERMHQRLRSLKPSLLFRQEMWGSEHEGSLVAYRAENVLGLRGWLGQGASTAVFADTELLTPVREWQERGNPWVMPPTALTLRLNPAGRTPCPSWRPPSTSTTPHPHAARPKRSG</sequence>
<proteinExistence type="predicted"/>
<evidence type="ECO:0000313" key="2">
    <source>
        <dbReference type="EMBL" id="ARQ67744.1"/>
    </source>
</evidence>
<keyword evidence="3" id="KW-1185">Reference proteome</keyword>